<dbReference type="Proteomes" id="UP000260649">
    <property type="component" value="Unassembled WGS sequence"/>
</dbReference>
<dbReference type="GeneID" id="97996408"/>
<evidence type="ECO:0000313" key="2">
    <source>
        <dbReference type="EMBL" id="RFT05598.1"/>
    </source>
</evidence>
<dbReference type="SUPFAM" id="SSF55315">
    <property type="entry name" value="L30e-like"/>
    <property type="match status" value="1"/>
</dbReference>
<sequence length="80" mass="8244">MLTDLKSAKKVTGAKQVTRALKNGTARRVFLAQDADPRVTEPIELLCREQGTETEAVATMAALGSACGIAVGSAVAAVVD</sequence>
<accession>A0A3E2B0L9</accession>
<dbReference type="InterPro" id="IPR004038">
    <property type="entry name" value="Ribosomal_eL8/eL30/eS12/Gad45"/>
</dbReference>
<protein>
    <submittedName>
        <fullName evidence="2">50S ribosomal protein L7ae-like protein</fullName>
    </submittedName>
</protein>
<keyword evidence="3" id="KW-1185">Reference proteome</keyword>
<dbReference type="EMBL" id="QQRQ01000043">
    <property type="protein sequence ID" value="RFT05598.1"/>
    <property type="molecule type" value="Genomic_DNA"/>
</dbReference>
<evidence type="ECO:0000313" key="3">
    <source>
        <dbReference type="Proteomes" id="UP000260649"/>
    </source>
</evidence>
<evidence type="ECO:0000259" key="1">
    <source>
        <dbReference type="Pfam" id="PF01248"/>
    </source>
</evidence>
<dbReference type="InterPro" id="IPR029064">
    <property type="entry name" value="Ribosomal_eL30-like_sf"/>
</dbReference>
<dbReference type="GO" id="GO:0005840">
    <property type="term" value="C:ribosome"/>
    <property type="evidence" value="ECO:0007669"/>
    <property type="project" value="UniProtKB-KW"/>
</dbReference>
<gene>
    <name evidence="2" type="ORF">DV520_11765</name>
</gene>
<dbReference type="RefSeq" id="WP_021919015.1">
    <property type="nucleotide sequence ID" value="NZ_CAKXKJ010000021.1"/>
</dbReference>
<dbReference type="AlphaFoldDB" id="A0A3E2B0L9"/>
<keyword evidence="2" id="KW-0687">Ribonucleoprotein</keyword>
<organism evidence="2 3">
    <name type="scientific">Evtepia gabavorous</name>
    <dbReference type="NCBI Taxonomy" id="2211183"/>
    <lineage>
        <taxon>Bacteria</taxon>
        <taxon>Bacillati</taxon>
        <taxon>Bacillota</taxon>
        <taxon>Clostridia</taxon>
        <taxon>Eubacteriales</taxon>
        <taxon>Evtepia</taxon>
    </lineage>
</organism>
<reference evidence="2 3" key="1">
    <citation type="submission" date="2018-07" db="EMBL/GenBank/DDBJ databases">
        <title>GABA Modulating Bacteria of the Human Gut Microbiota.</title>
        <authorList>
            <person name="Strandwitz P."/>
            <person name="Kim K.H."/>
            <person name="Terekhova D."/>
            <person name="Liu J.K."/>
            <person name="Sharma A."/>
            <person name="Levering J."/>
            <person name="Mcdonald D."/>
            <person name="Dietrich D."/>
            <person name="Ramadhar T.R."/>
            <person name="Lekbua A."/>
            <person name="Mroue N."/>
            <person name="Liston C."/>
            <person name="Stewart E.J."/>
            <person name="Dubin M.J."/>
            <person name="Zengler K."/>
            <person name="Knight R."/>
            <person name="Gilbert J.A."/>
            <person name="Clardy J."/>
            <person name="Lewis K."/>
        </authorList>
    </citation>
    <scope>NUCLEOTIDE SEQUENCE [LARGE SCALE GENOMIC DNA]</scope>
    <source>
        <strain evidence="2 3">KLE1738</strain>
    </source>
</reference>
<feature type="domain" description="Ribosomal protein eL8/eL30/eS12/Gadd45" evidence="1">
    <location>
        <begin position="6"/>
        <end position="80"/>
    </location>
</feature>
<keyword evidence="2" id="KW-0689">Ribosomal protein</keyword>
<dbReference type="PRINTS" id="PR00884">
    <property type="entry name" value="RIBOSOMALHS6"/>
</dbReference>
<name>A0A3E2B0L9_9FIRM</name>
<comment type="caution">
    <text evidence="2">The sequence shown here is derived from an EMBL/GenBank/DDBJ whole genome shotgun (WGS) entry which is preliminary data.</text>
</comment>
<proteinExistence type="predicted"/>
<dbReference type="Gene3D" id="3.30.1330.30">
    <property type="match status" value="1"/>
</dbReference>
<dbReference type="OrthoDB" id="2353623at2"/>
<dbReference type="Pfam" id="PF01248">
    <property type="entry name" value="Ribosomal_L7Ae"/>
    <property type="match status" value="1"/>
</dbReference>